<evidence type="ECO:0008006" key="8">
    <source>
        <dbReference type="Google" id="ProtNLM"/>
    </source>
</evidence>
<dbReference type="PANTHER" id="PTHR10720">
    <property type="entry name" value="HEME OXYGENASE"/>
    <property type="match status" value="1"/>
</dbReference>
<feature type="region of interest" description="Disordered" evidence="4">
    <location>
        <begin position="237"/>
        <end position="293"/>
    </location>
</feature>
<proteinExistence type="predicted"/>
<dbReference type="InterPro" id="IPR016084">
    <property type="entry name" value="Haem_Oase-like_multi-hlx"/>
</dbReference>
<evidence type="ECO:0000313" key="6">
    <source>
        <dbReference type="EMBL" id="KAL2075312.1"/>
    </source>
</evidence>
<dbReference type="InterPro" id="IPR016053">
    <property type="entry name" value="Haem_Oase-like"/>
</dbReference>
<feature type="compositionally biased region" description="Pro residues" evidence="4">
    <location>
        <begin position="9"/>
        <end position="19"/>
    </location>
</feature>
<dbReference type="PANTHER" id="PTHR10720:SF0">
    <property type="entry name" value="HEME OXYGENASE"/>
    <property type="match status" value="1"/>
</dbReference>
<name>A0ABR4CZI7_9HELO</name>
<feature type="transmembrane region" description="Helical" evidence="5">
    <location>
        <begin position="511"/>
        <end position="528"/>
    </location>
</feature>
<feature type="region of interest" description="Disordered" evidence="4">
    <location>
        <begin position="363"/>
        <end position="436"/>
    </location>
</feature>
<keyword evidence="7" id="KW-1185">Reference proteome</keyword>
<dbReference type="EMBL" id="JAZHXI010000001">
    <property type="protein sequence ID" value="KAL2075312.1"/>
    <property type="molecule type" value="Genomic_DNA"/>
</dbReference>
<feature type="region of interest" description="Disordered" evidence="4">
    <location>
        <begin position="1"/>
        <end position="23"/>
    </location>
</feature>
<accession>A0ABR4CZI7</accession>
<evidence type="ECO:0000256" key="1">
    <source>
        <dbReference type="ARBA" id="ARBA00022617"/>
    </source>
</evidence>
<gene>
    <name evidence="6" type="ORF">VTL71DRAFT_255</name>
</gene>
<feature type="compositionally biased region" description="Polar residues" evidence="4">
    <location>
        <begin position="248"/>
        <end position="261"/>
    </location>
</feature>
<keyword evidence="5" id="KW-1133">Transmembrane helix</keyword>
<dbReference type="InterPro" id="IPR002051">
    <property type="entry name" value="Haem_Oase"/>
</dbReference>
<keyword evidence="1" id="KW-0349">Heme</keyword>
<keyword evidence="2" id="KW-0479">Metal-binding</keyword>
<dbReference type="Pfam" id="PF01126">
    <property type="entry name" value="Heme_oxygenase"/>
    <property type="match status" value="1"/>
</dbReference>
<dbReference type="Gene3D" id="1.20.910.10">
    <property type="entry name" value="Heme oxygenase-like"/>
    <property type="match status" value="1"/>
</dbReference>
<feature type="compositionally biased region" description="Low complexity" evidence="4">
    <location>
        <begin position="420"/>
        <end position="431"/>
    </location>
</feature>
<protein>
    <recommendedName>
        <fullName evidence="8">Heme oxygenase</fullName>
    </recommendedName>
</protein>
<evidence type="ECO:0000256" key="2">
    <source>
        <dbReference type="ARBA" id="ARBA00022723"/>
    </source>
</evidence>
<organism evidence="6 7">
    <name type="scientific">Oculimacula yallundae</name>
    <dbReference type="NCBI Taxonomy" id="86028"/>
    <lineage>
        <taxon>Eukaryota</taxon>
        <taxon>Fungi</taxon>
        <taxon>Dikarya</taxon>
        <taxon>Ascomycota</taxon>
        <taxon>Pezizomycotina</taxon>
        <taxon>Leotiomycetes</taxon>
        <taxon>Helotiales</taxon>
        <taxon>Ploettnerulaceae</taxon>
        <taxon>Oculimacula</taxon>
    </lineage>
</organism>
<evidence type="ECO:0000256" key="4">
    <source>
        <dbReference type="SAM" id="MobiDB-lite"/>
    </source>
</evidence>
<evidence type="ECO:0000256" key="3">
    <source>
        <dbReference type="ARBA" id="ARBA00023004"/>
    </source>
</evidence>
<feature type="compositionally biased region" description="Basic and acidic residues" evidence="4">
    <location>
        <begin position="394"/>
        <end position="410"/>
    </location>
</feature>
<dbReference type="Proteomes" id="UP001595075">
    <property type="component" value="Unassembled WGS sequence"/>
</dbReference>
<keyword evidence="3" id="KW-0408">Iron</keyword>
<keyword evidence="5" id="KW-0472">Membrane</keyword>
<keyword evidence="5" id="KW-0812">Transmembrane</keyword>
<sequence length="531" mass="57628">MSDHNTIPTPSPLPSPPIAPHSLSERINRSTRPLHTQLNRLILTRLPLALPPYTTNPSTYVSGLLHIAPIYTTFEDLWGALLSSPSLPTTLQTSHDACDPEQPLLDSNSIPLIPNHTKAAPLLIHAPKVCARTQSLLSHLRLPGLLRAGRLLADIRTLTQKPDHQILTQLDSISHSGPLADFLQHTRTSVEANPHVLLAYAWVLYMALFSGGRYLRLALKEAGGHGEAFWTRDSSPVRPYSLDDSSIPPRSTSRPQGHKVQTSASETNTASTRRSSTTPTSTHGMRLPPPEPNAKVIPGLQFFSFPGAEDGEDLKVLFKSRIAEAEILLTAGEKDDIVAEAQHIFTYMLQLVIQLDAVIGTTESGDGNGNGNASGEIDARGRPLNASRDSVSVAKERMSRRTTDEKRGEDGEQNSTTTQNAASDGNGNGNAEGERKSSTNFLKVVAGPLATTIIQFRGRIPTFDQVVRRFSKPQVTFVTGDDVAVDGKEKLGGEKGDVLILRTSENAGGNVVMPILAVLLLLFFFLLYKLK</sequence>
<comment type="caution">
    <text evidence="6">The sequence shown here is derived from an EMBL/GenBank/DDBJ whole genome shotgun (WGS) entry which is preliminary data.</text>
</comment>
<dbReference type="SUPFAM" id="SSF48613">
    <property type="entry name" value="Heme oxygenase-like"/>
    <property type="match status" value="1"/>
</dbReference>
<evidence type="ECO:0000256" key="5">
    <source>
        <dbReference type="SAM" id="Phobius"/>
    </source>
</evidence>
<reference evidence="6 7" key="1">
    <citation type="journal article" date="2024" name="Commun. Biol.">
        <title>Comparative genomic analysis of thermophilic fungi reveals convergent evolutionary adaptations and gene losses.</title>
        <authorList>
            <person name="Steindorff A.S."/>
            <person name="Aguilar-Pontes M.V."/>
            <person name="Robinson A.J."/>
            <person name="Andreopoulos B."/>
            <person name="LaButti K."/>
            <person name="Kuo A."/>
            <person name="Mondo S."/>
            <person name="Riley R."/>
            <person name="Otillar R."/>
            <person name="Haridas S."/>
            <person name="Lipzen A."/>
            <person name="Grimwood J."/>
            <person name="Schmutz J."/>
            <person name="Clum A."/>
            <person name="Reid I.D."/>
            <person name="Moisan M.C."/>
            <person name="Butler G."/>
            <person name="Nguyen T.T.M."/>
            <person name="Dewar K."/>
            <person name="Conant G."/>
            <person name="Drula E."/>
            <person name="Henrissat B."/>
            <person name="Hansel C."/>
            <person name="Singer S."/>
            <person name="Hutchinson M.I."/>
            <person name="de Vries R.P."/>
            <person name="Natvig D.O."/>
            <person name="Powell A.J."/>
            <person name="Tsang A."/>
            <person name="Grigoriev I.V."/>
        </authorList>
    </citation>
    <scope>NUCLEOTIDE SEQUENCE [LARGE SCALE GENOMIC DNA]</scope>
    <source>
        <strain evidence="6 7">CBS 494.80</strain>
    </source>
</reference>
<dbReference type="CDD" id="cd19165">
    <property type="entry name" value="HemeO"/>
    <property type="match status" value="1"/>
</dbReference>
<evidence type="ECO:0000313" key="7">
    <source>
        <dbReference type="Proteomes" id="UP001595075"/>
    </source>
</evidence>
<feature type="compositionally biased region" description="Low complexity" evidence="4">
    <location>
        <begin position="262"/>
        <end position="282"/>
    </location>
</feature>